<evidence type="ECO:0000256" key="7">
    <source>
        <dbReference type="SAM" id="MobiDB-lite"/>
    </source>
</evidence>
<dbReference type="Pfam" id="PF00172">
    <property type="entry name" value="Zn_clus"/>
    <property type="match status" value="1"/>
</dbReference>
<feature type="region of interest" description="Disordered" evidence="7">
    <location>
        <begin position="126"/>
        <end position="155"/>
    </location>
</feature>
<dbReference type="PANTHER" id="PTHR47171">
    <property type="entry name" value="FARA-RELATED"/>
    <property type="match status" value="1"/>
</dbReference>
<evidence type="ECO:0000256" key="2">
    <source>
        <dbReference type="ARBA" id="ARBA00022833"/>
    </source>
</evidence>
<gene>
    <name evidence="9" type="ORF">PV05_05910</name>
</gene>
<dbReference type="HOGENOM" id="CLU_006329_5_3_1"/>
<evidence type="ECO:0000313" key="9">
    <source>
        <dbReference type="EMBL" id="KIW57356.1"/>
    </source>
</evidence>
<keyword evidence="4" id="KW-0238">DNA-binding</keyword>
<evidence type="ECO:0000256" key="6">
    <source>
        <dbReference type="ARBA" id="ARBA00023242"/>
    </source>
</evidence>
<dbReference type="RefSeq" id="XP_013317940.1">
    <property type="nucleotide sequence ID" value="XM_013462486.1"/>
</dbReference>
<dbReference type="Proteomes" id="UP000054342">
    <property type="component" value="Unassembled WGS sequence"/>
</dbReference>
<name>A0A0D2BY47_9EURO</name>
<feature type="compositionally biased region" description="Basic and acidic residues" evidence="7">
    <location>
        <begin position="88"/>
        <end position="97"/>
    </location>
</feature>
<reference evidence="9 10" key="1">
    <citation type="submission" date="2015-01" db="EMBL/GenBank/DDBJ databases">
        <title>The Genome Sequence of Exophiala xenobiotica CBS118157.</title>
        <authorList>
            <consortium name="The Broad Institute Genomics Platform"/>
            <person name="Cuomo C."/>
            <person name="de Hoog S."/>
            <person name="Gorbushina A."/>
            <person name="Stielow B."/>
            <person name="Teixiera M."/>
            <person name="Abouelleil A."/>
            <person name="Chapman S.B."/>
            <person name="Priest M."/>
            <person name="Young S.K."/>
            <person name="Wortman J."/>
            <person name="Nusbaum C."/>
            <person name="Birren B."/>
        </authorList>
    </citation>
    <scope>NUCLEOTIDE SEQUENCE [LARGE SCALE GENOMIC DNA]</scope>
    <source>
        <strain evidence="9 10">CBS 118157</strain>
    </source>
</reference>
<dbReference type="GeneID" id="25327818"/>
<evidence type="ECO:0000256" key="5">
    <source>
        <dbReference type="ARBA" id="ARBA00023163"/>
    </source>
</evidence>
<dbReference type="GO" id="GO:0006351">
    <property type="term" value="P:DNA-templated transcription"/>
    <property type="evidence" value="ECO:0007669"/>
    <property type="project" value="InterPro"/>
</dbReference>
<dbReference type="STRING" id="348802.A0A0D2BY47"/>
<protein>
    <recommendedName>
        <fullName evidence="8">Zn(2)-C6 fungal-type domain-containing protein</fullName>
    </recommendedName>
</protein>
<sequence length="762" mass="85038">MASAETQSRSPRTPRQFRRAKIACKSCNERRVKCDVADSQPCWHCRVRQKPCELIESRRGRYPRTRNGQNGGAKRSEGASSTAAKPTAPREHVDISTREYVDSASASIALEESPVQWMPNALTSTSTHAEVLQQQQQPPPPPTTSPISTVESAKRTDSVDGPEMLFARMAEVQPIHDSPSDIREQSRMLYLGETFTLAFVVKTVCSPSGCSSDIRNHYPIPVSVADRLDRREDDPAPCFQQHEEVFLQAQGAFTTPTKELSDELVAVFFKYFHPAWPVFDRRLFVTLYDRNEASLLVLQTIYFIAVSICDDDLLDRVGFTDRYQARRVFYLRAKGLYDADYEKDKVILAAVLFLLGFWWQGPEDQKDTWHWVGCAISLAQTLGMHRSTARSGIDARQRSLWKRIFWSIYTRDRHAAAALGRPVRIHDQECDVEELCEADFNLDMAPASKIMISQERHHAQYPIAMSKLAKIFGRIILTRYTPHSHNTLLDAKLIGDDLSRWKKNLPPEMLLQDIDEAGGAGFWACMLHANYQTCQILLFRPSRVMVETDEEIQYDAIARSAADGMTRIAEDLLTSGTLRQAQVHLAPALFAACGMHAIMVRRKSAIHSQLAETRARQCMLALSELAKSWPVAGWILRLFVSLMTRLTGHLFDPDPKWGMGTLAGAGPATSSSSVAAAPPQQFGTAHGNGSLVPPEQQPGYRTHSAEKGFEAGPGLLPPTLAPETPYPMDLGSEDLDWIFQDSLDGFSLYDLGLGSGPANPAF</sequence>
<dbReference type="PROSITE" id="PS50048">
    <property type="entry name" value="ZN2_CY6_FUNGAL_2"/>
    <property type="match status" value="1"/>
</dbReference>
<evidence type="ECO:0000256" key="4">
    <source>
        <dbReference type="ARBA" id="ARBA00023125"/>
    </source>
</evidence>
<dbReference type="OrthoDB" id="5121955at2759"/>
<keyword evidence="3" id="KW-0805">Transcription regulation</keyword>
<feature type="compositionally biased region" description="Low complexity" evidence="7">
    <location>
        <begin position="662"/>
        <end position="679"/>
    </location>
</feature>
<dbReference type="InterPro" id="IPR052073">
    <property type="entry name" value="Amide_Lactam_Regulators"/>
</dbReference>
<feature type="region of interest" description="Disordered" evidence="7">
    <location>
        <begin position="662"/>
        <end position="705"/>
    </location>
</feature>
<dbReference type="InterPro" id="IPR036864">
    <property type="entry name" value="Zn2-C6_fun-type_DNA-bd_sf"/>
</dbReference>
<keyword evidence="2" id="KW-0862">Zinc</keyword>
<accession>A0A0D2BY47</accession>
<evidence type="ECO:0000313" key="10">
    <source>
        <dbReference type="Proteomes" id="UP000054342"/>
    </source>
</evidence>
<dbReference type="GO" id="GO:0000981">
    <property type="term" value="F:DNA-binding transcription factor activity, RNA polymerase II-specific"/>
    <property type="evidence" value="ECO:0007669"/>
    <property type="project" value="InterPro"/>
</dbReference>
<dbReference type="PANTHER" id="PTHR47171:SF1">
    <property type="entry name" value="ZN(II)2CYS6 TRANSCRIPTION FACTOR (EUROFUNG)"/>
    <property type="match status" value="1"/>
</dbReference>
<dbReference type="InterPro" id="IPR007219">
    <property type="entry name" value="XnlR_reg_dom"/>
</dbReference>
<feature type="domain" description="Zn(2)-C6 fungal-type" evidence="8">
    <location>
        <begin position="23"/>
        <end position="54"/>
    </location>
</feature>
<dbReference type="SMART" id="SM00906">
    <property type="entry name" value="Fungal_trans"/>
    <property type="match status" value="1"/>
</dbReference>
<keyword evidence="10" id="KW-1185">Reference proteome</keyword>
<evidence type="ECO:0000256" key="1">
    <source>
        <dbReference type="ARBA" id="ARBA00022723"/>
    </source>
</evidence>
<dbReference type="Pfam" id="PF04082">
    <property type="entry name" value="Fungal_trans"/>
    <property type="match status" value="1"/>
</dbReference>
<dbReference type="EMBL" id="KN847319">
    <property type="protein sequence ID" value="KIW57356.1"/>
    <property type="molecule type" value="Genomic_DNA"/>
</dbReference>
<keyword evidence="5" id="KW-0804">Transcription</keyword>
<keyword evidence="1" id="KW-0479">Metal-binding</keyword>
<dbReference type="AlphaFoldDB" id="A0A0D2BY47"/>
<dbReference type="SMART" id="SM00066">
    <property type="entry name" value="GAL4"/>
    <property type="match status" value="1"/>
</dbReference>
<organism evidence="9 10">
    <name type="scientific">Exophiala xenobiotica</name>
    <dbReference type="NCBI Taxonomy" id="348802"/>
    <lineage>
        <taxon>Eukaryota</taxon>
        <taxon>Fungi</taxon>
        <taxon>Dikarya</taxon>
        <taxon>Ascomycota</taxon>
        <taxon>Pezizomycotina</taxon>
        <taxon>Eurotiomycetes</taxon>
        <taxon>Chaetothyriomycetidae</taxon>
        <taxon>Chaetothyriales</taxon>
        <taxon>Herpotrichiellaceae</taxon>
        <taxon>Exophiala</taxon>
    </lineage>
</organism>
<dbReference type="GO" id="GO:0003677">
    <property type="term" value="F:DNA binding"/>
    <property type="evidence" value="ECO:0007669"/>
    <property type="project" value="UniProtKB-KW"/>
</dbReference>
<keyword evidence="6" id="KW-0539">Nucleus</keyword>
<dbReference type="SUPFAM" id="SSF57701">
    <property type="entry name" value="Zn2/Cys6 DNA-binding domain"/>
    <property type="match status" value="1"/>
</dbReference>
<evidence type="ECO:0000256" key="3">
    <source>
        <dbReference type="ARBA" id="ARBA00023015"/>
    </source>
</evidence>
<dbReference type="InterPro" id="IPR001138">
    <property type="entry name" value="Zn2Cys6_DnaBD"/>
</dbReference>
<evidence type="ECO:0000259" key="8">
    <source>
        <dbReference type="PROSITE" id="PS50048"/>
    </source>
</evidence>
<dbReference type="GO" id="GO:0008270">
    <property type="term" value="F:zinc ion binding"/>
    <property type="evidence" value="ECO:0007669"/>
    <property type="project" value="InterPro"/>
</dbReference>
<proteinExistence type="predicted"/>
<dbReference type="Gene3D" id="4.10.240.10">
    <property type="entry name" value="Zn(2)-C6 fungal-type DNA-binding domain"/>
    <property type="match status" value="1"/>
</dbReference>
<dbReference type="CDD" id="cd12148">
    <property type="entry name" value="fungal_TF_MHR"/>
    <property type="match status" value="1"/>
</dbReference>
<feature type="region of interest" description="Disordered" evidence="7">
    <location>
        <begin position="58"/>
        <end position="97"/>
    </location>
</feature>